<organism evidence="2 3">
    <name type="scientific">Parelaphostrongylus tenuis</name>
    <name type="common">Meningeal worm</name>
    <dbReference type="NCBI Taxonomy" id="148309"/>
    <lineage>
        <taxon>Eukaryota</taxon>
        <taxon>Metazoa</taxon>
        <taxon>Ecdysozoa</taxon>
        <taxon>Nematoda</taxon>
        <taxon>Chromadorea</taxon>
        <taxon>Rhabditida</taxon>
        <taxon>Rhabditina</taxon>
        <taxon>Rhabditomorpha</taxon>
        <taxon>Strongyloidea</taxon>
        <taxon>Metastrongylidae</taxon>
        <taxon>Parelaphostrongylus</taxon>
    </lineage>
</organism>
<protein>
    <submittedName>
        <fullName evidence="2">Uncharacterized protein</fullName>
    </submittedName>
</protein>
<name>A0AAD5MNZ5_PARTN</name>
<evidence type="ECO:0000313" key="2">
    <source>
        <dbReference type="EMBL" id="KAJ1360203.1"/>
    </source>
</evidence>
<evidence type="ECO:0000313" key="3">
    <source>
        <dbReference type="Proteomes" id="UP001196413"/>
    </source>
</evidence>
<keyword evidence="3" id="KW-1185">Reference proteome</keyword>
<sequence length="131" mass="14193">MFPTAAGSLSKTAQETAATAAHQSHQGLDLFRAIATLTAHNSPQQPSTQYVASLDQHPVHAAAQRGAQHHSLSTSLLQGVTRQAPQHKENSADQTSQVSIRSIDSTQMTNVQYDGSVVFMQTTYPRNRILQ</sequence>
<comment type="caution">
    <text evidence="2">The sequence shown here is derived from an EMBL/GenBank/DDBJ whole genome shotgun (WGS) entry which is preliminary data.</text>
</comment>
<feature type="compositionally biased region" description="Polar residues" evidence="1">
    <location>
        <begin position="70"/>
        <end position="84"/>
    </location>
</feature>
<proteinExistence type="predicted"/>
<gene>
    <name evidence="2" type="ORF">KIN20_019124</name>
</gene>
<reference evidence="2" key="1">
    <citation type="submission" date="2021-06" db="EMBL/GenBank/DDBJ databases">
        <title>Parelaphostrongylus tenuis whole genome reference sequence.</title>
        <authorList>
            <person name="Garwood T.J."/>
            <person name="Larsen P.A."/>
            <person name="Fountain-Jones N.M."/>
            <person name="Garbe J.R."/>
            <person name="Macchietto M.G."/>
            <person name="Kania S.A."/>
            <person name="Gerhold R.W."/>
            <person name="Richards J.E."/>
            <person name="Wolf T.M."/>
        </authorList>
    </citation>
    <scope>NUCLEOTIDE SEQUENCE</scope>
    <source>
        <strain evidence="2">MNPRO001-30</strain>
        <tissue evidence="2">Meninges</tissue>
    </source>
</reference>
<dbReference type="AlphaFoldDB" id="A0AAD5MNZ5"/>
<accession>A0AAD5MNZ5</accession>
<dbReference type="EMBL" id="JAHQIW010003812">
    <property type="protein sequence ID" value="KAJ1360203.1"/>
    <property type="molecule type" value="Genomic_DNA"/>
</dbReference>
<dbReference type="Proteomes" id="UP001196413">
    <property type="component" value="Unassembled WGS sequence"/>
</dbReference>
<evidence type="ECO:0000256" key="1">
    <source>
        <dbReference type="SAM" id="MobiDB-lite"/>
    </source>
</evidence>
<feature type="region of interest" description="Disordered" evidence="1">
    <location>
        <begin position="61"/>
        <end position="99"/>
    </location>
</feature>